<evidence type="ECO:0000256" key="10">
    <source>
        <dbReference type="SAM" id="MobiDB-lite"/>
    </source>
</evidence>
<evidence type="ECO:0000256" key="5">
    <source>
        <dbReference type="ARBA" id="ARBA00023157"/>
    </source>
</evidence>
<dbReference type="InterPro" id="IPR039391">
    <property type="entry name" value="Phytocyanin-like"/>
</dbReference>
<comment type="subcellular location">
    <subcellularLocation>
        <location evidence="9">Endomembrane system</location>
        <topology evidence="9">Lipid-anchor</topology>
    </subcellularLocation>
    <subcellularLocation>
        <location evidence="1">Membrane</location>
        <topology evidence="1">Lipid-anchor</topology>
        <topology evidence="1">GPI-anchor</topology>
    </subcellularLocation>
</comment>
<name>A0A6P5EWF8_ANACO</name>
<feature type="region of interest" description="Disordered" evidence="10">
    <location>
        <begin position="144"/>
        <end position="194"/>
    </location>
</feature>
<feature type="transmembrane region" description="Helical" evidence="11">
    <location>
        <begin position="25"/>
        <end position="45"/>
    </location>
</feature>
<evidence type="ECO:0000256" key="8">
    <source>
        <dbReference type="ARBA" id="ARBA00035011"/>
    </source>
</evidence>
<dbReference type="GO" id="GO:0009055">
    <property type="term" value="F:electron transfer activity"/>
    <property type="evidence" value="ECO:0007669"/>
    <property type="project" value="InterPro"/>
</dbReference>
<reference evidence="13" key="1">
    <citation type="journal article" date="2015" name="Nat. Genet.">
        <title>The pineapple genome and the evolution of CAM photosynthesis.</title>
        <authorList>
            <person name="Ming R."/>
            <person name="VanBuren R."/>
            <person name="Wai C.M."/>
            <person name="Tang H."/>
            <person name="Schatz M.C."/>
            <person name="Bowers J.E."/>
            <person name="Lyons E."/>
            <person name="Wang M.L."/>
            <person name="Chen J."/>
            <person name="Biggers E."/>
            <person name="Zhang J."/>
            <person name="Huang L."/>
            <person name="Zhang L."/>
            <person name="Miao W."/>
            <person name="Zhang J."/>
            <person name="Ye Z."/>
            <person name="Miao C."/>
            <person name="Lin Z."/>
            <person name="Wang H."/>
            <person name="Zhou H."/>
            <person name="Yim W.C."/>
            <person name="Priest H.D."/>
            <person name="Zheng C."/>
            <person name="Woodhouse M."/>
            <person name="Edger P.P."/>
            <person name="Guyot R."/>
            <person name="Guo H.B."/>
            <person name="Guo H."/>
            <person name="Zheng G."/>
            <person name="Singh R."/>
            <person name="Sharma A."/>
            <person name="Min X."/>
            <person name="Zheng Y."/>
            <person name="Lee H."/>
            <person name="Gurtowski J."/>
            <person name="Sedlazeck F.J."/>
            <person name="Harkess A."/>
            <person name="McKain M.R."/>
            <person name="Liao Z."/>
            <person name="Fang J."/>
            <person name="Liu J."/>
            <person name="Zhang X."/>
            <person name="Zhang Q."/>
            <person name="Hu W."/>
            <person name="Qin Y."/>
            <person name="Wang K."/>
            <person name="Chen L.Y."/>
            <person name="Shirley N."/>
            <person name="Lin Y.R."/>
            <person name="Liu L.Y."/>
            <person name="Hernandez A.G."/>
            <person name="Wright C.L."/>
            <person name="Bulone V."/>
            <person name="Tuskan G.A."/>
            <person name="Heath K."/>
            <person name="Zee F."/>
            <person name="Moore P.H."/>
            <person name="Sunkar R."/>
            <person name="Leebens-Mack J.H."/>
            <person name="Mockler T."/>
            <person name="Bennetzen J.L."/>
            <person name="Freeling M."/>
            <person name="Sankoff D."/>
            <person name="Paterson A.H."/>
            <person name="Zhu X."/>
            <person name="Yang X."/>
            <person name="Smith J.A."/>
            <person name="Cushman J.C."/>
            <person name="Paull R.E."/>
            <person name="Yu Q."/>
        </authorList>
    </citation>
    <scope>NUCLEOTIDE SEQUENCE [LARGE SCALE GENOMIC DNA]</scope>
    <source>
        <strain evidence="13">cv. F153</strain>
    </source>
</reference>
<sequence length="216" mass="23560">MHLCALHASDNSEHLFRTAGPMKEAILILVVVVGMVSICGAYEFFVGGRDGWVPDPSEAYNHWAERNRFLVNDRLIFKYNKEEDSVLVVSHEKFNSCNTTDPYLRLDGGYSVFDLGRSGPFFFISGNKTRCDSGEKLVIVVLATRTSKNSPPPPRSRPSPAPTPRSDSNPPTRKATPPTLFPSNSSSSAPSSSSVLRVPEIVSFGVVALVMVGAFP</sequence>
<keyword evidence="11" id="KW-1133">Transmembrane helix</keyword>
<evidence type="ECO:0000259" key="12">
    <source>
        <dbReference type="PROSITE" id="PS51485"/>
    </source>
</evidence>
<proteinExistence type="inferred from homology"/>
<keyword evidence="2" id="KW-0336">GPI-anchor</keyword>
<dbReference type="GO" id="GO:0098552">
    <property type="term" value="C:side of membrane"/>
    <property type="evidence" value="ECO:0007669"/>
    <property type="project" value="UniProtKB-KW"/>
</dbReference>
<keyword evidence="4 11" id="KW-0472">Membrane</keyword>
<feature type="compositionally biased region" description="Low complexity" evidence="10">
    <location>
        <begin position="182"/>
        <end position="194"/>
    </location>
</feature>
<dbReference type="AlphaFoldDB" id="A0A6P5EWF8"/>
<keyword evidence="3" id="KW-0732">Signal</keyword>
<comment type="similarity">
    <text evidence="8">Belongs to the early nodulin-like (ENODL) family.</text>
</comment>
<dbReference type="GO" id="GO:0012505">
    <property type="term" value="C:endomembrane system"/>
    <property type="evidence" value="ECO:0007669"/>
    <property type="project" value="UniProtKB-SubCell"/>
</dbReference>
<dbReference type="InterPro" id="IPR041846">
    <property type="entry name" value="ENL_dom"/>
</dbReference>
<reference evidence="14" key="2">
    <citation type="submission" date="2025-08" db="UniProtKB">
        <authorList>
            <consortium name="RefSeq"/>
        </authorList>
    </citation>
    <scope>IDENTIFICATION</scope>
    <source>
        <tissue evidence="14">Leaf</tissue>
    </source>
</reference>
<evidence type="ECO:0000256" key="3">
    <source>
        <dbReference type="ARBA" id="ARBA00022729"/>
    </source>
</evidence>
<evidence type="ECO:0000313" key="13">
    <source>
        <dbReference type="Proteomes" id="UP000515123"/>
    </source>
</evidence>
<feature type="compositionally biased region" description="Pro residues" evidence="10">
    <location>
        <begin position="150"/>
        <end position="163"/>
    </location>
</feature>
<dbReference type="RefSeq" id="XP_020088141.1">
    <property type="nucleotide sequence ID" value="XM_020232552.1"/>
</dbReference>
<keyword evidence="11" id="KW-0812">Transmembrane</keyword>
<accession>A0A6P5EWF8</accession>
<keyword evidence="13" id="KW-1185">Reference proteome</keyword>
<dbReference type="PANTHER" id="PTHR33021:SF185">
    <property type="entry name" value="EARLY NODULIN-LIKE PROTEIN 3-RELATED"/>
    <property type="match status" value="1"/>
</dbReference>
<keyword evidence="5" id="KW-1015">Disulfide bond</keyword>
<gene>
    <name evidence="14" type="primary">LOC109710108</name>
</gene>
<dbReference type="Proteomes" id="UP000515123">
    <property type="component" value="Linkage group 5"/>
</dbReference>
<keyword evidence="7" id="KW-0449">Lipoprotein</keyword>
<dbReference type="PANTHER" id="PTHR33021">
    <property type="entry name" value="BLUE COPPER PROTEIN"/>
    <property type="match status" value="1"/>
</dbReference>
<dbReference type="InterPro" id="IPR003245">
    <property type="entry name" value="Phytocyanin_dom"/>
</dbReference>
<dbReference type="GeneID" id="109710108"/>
<evidence type="ECO:0000256" key="9">
    <source>
        <dbReference type="ARBA" id="ARBA00037868"/>
    </source>
</evidence>
<protein>
    <submittedName>
        <fullName evidence="14">Early nodulin-like protein 1 isoform X1</fullName>
    </submittedName>
</protein>
<evidence type="ECO:0000256" key="6">
    <source>
        <dbReference type="ARBA" id="ARBA00023180"/>
    </source>
</evidence>
<dbReference type="Gene3D" id="2.60.40.420">
    <property type="entry name" value="Cupredoxins - blue copper proteins"/>
    <property type="match status" value="1"/>
</dbReference>
<dbReference type="InterPro" id="IPR008972">
    <property type="entry name" value="Cupredoxin"/>
</dbReference>
<dbReference type="PROSITE" id="PS51485">
    <property type="entry name" value="PHYTOCYANIN"/>
    <property type="match status" value="1"/>
</dbReference>
<evidence type="ECO:0000256" key="2">
    <source>
        <dbReference type="ARBA" id="ARBA00022622"/>
    </source>
</evidence>
<feature type="domain" description="Phytocyanin" evidence="12">
    <location>
        <begin position="42"/>
        <end position="143"/>
    </location>
</feature>
<evidence type="ECO:0000256" key="1">
    <source>
        <dbReference type="ARBA" id="ARBA00004589"/>
    </source>
</evidence>
<keyword evidence="6" id="KW-0325">Glycoprotein</keyword>
<dbReference type="CDD" id="cd11019">
    <property type="entry name" value="OsENODL1_like"/>
    <property type="match status" value="1"/>
</dbReference>
<organism evidence="13 14">
    <name type="scientific">Ananas comosus</name>
    <name type="common">Pineapple</name>
    <name type="synonym">Ananas ananas</name>
    <dbReference type="NCBI Taxonomy" id="4615"/>
    <lineage>
        <taxon>Eukaryota</taxon>
        <taxon>Viridiplantae</taxon>
        <taxon>Streptophyta</taxon>
        <taxon>Embryophyta</taxon>
        <taxon>Tracheophyta</taxon>
        <taxon>Spermatophyta</taxon>
        <taxon>Magnoliopsida</taxon>
        <taxon>Liliopsida</taxon>
        <taxon>Poales</taxon>
        <taxon>Bromeliaceae</taxon>
        <taxon>Bromelioideae</taxon>
        <taxon>Ananas</taxon>
    </lineage>
</organism>
<dbReference type="GO" id="GO:0005886">
    <property type="term" value="C:plasma membrane"/>
    <property type="evidence" value="ECO:0007669"/>
    <property type="project" value="TreeGrafter"/>
</dbReference>
<evidence type="ECO:0000256" key="11">
    <source>
        <dbReference type="SAM" id="Phobius"/>
    </source>
</evidence>
<evidence type="ECO:0000313" key="14">
    <source>
        <dbReference type="RefSeq" id="XP_020088141.1"/>
    </source>
</evidence>
<evidence type="ECO:0000256" key="4">
    <source>
        <dbReference type="ARBA" id="ARBA00023136"/>
    </source>
</evidence>
<evidence type="ECO:0000256" key="7">
    <source>
        <dbReference type="ARBA" id="ARBA00023288"/>
    </source>
</evidence>
<dbReference type="FunFam" id="2.60.40.420:FF:000010">
    <property type="entry name" value="Early nodulin-like protein 1"/>
    <property type="match status" value="1"/>
</dbReference>
<dbReference type="SUPFAM" id="SSF49503">
    <property type="entry name" value="Cupredoxins"/>
    <property type="match status" value="1"/>
</dbReference>
<dbReference type="Pfam" id="PF02298">
    <property type="entry name" value="Cu_bind_like"/>
    <property type="match status" value="1"/>
</dbReference>